<name>A0A9D2CKH5_9BACE</name>
<proteinExistence type="predicted"/>
<dbReference type="InterPro" id="IPR050834">
    <property type="entry name" value="Glycosyltransf_2"/>
</dbReference>
<dbReference type="EMBL" id="DXCV01000024">
    <property type="protein sequence ID" value="HIY87579.1"/>
    <property type="molecule type" value="Genomic_DNA"/>
</dbReference>
<dbReference type="AlphaFoldDB" id="A0A9D2CKH5"/>
<dbReference type="InterPro" id="IPR029044">
    <property type="entry name" value="Nucleotide-diphossugar_trans"/>
</dbReference>
<sequence length="310" mass="34883">MKKASLAIILPAYKGRFLSETLDSVAAQTCRDFVLYIGDDASPDALQEIVRPYESRLPLVYHRFDRNLGRTDLAGHWERCIALSDEPLVWLFSDDDLMPPDGVARVLEAARTRGMKRGLFRFPLEVIHGDGTVKFHAAPLPSRPVRGYDLLLDKLGGRVHSAAVEYVFSRDVWQDAGGFVHFPMAWCADDATWAAFADQADGLVSLPGLPVRWRNAEEANISNSTAYDAEKLRATCLFLQWIGQRYAAHRGERELRRAVRRYLTIILRHSVRGNFSLAQLCHVARAAGELDSLAGLSILYHHLFKIKKLV</sequence>
<dbReference type="Pfam" id="PF00535">
    <property type="entry name" value="Glycos_transf_2"/>
    <property type="match status" value="1"/>
</dbReference>
<gene>
    <name evidence="2" type="ORF">H9824_02600</name>
</gene>
<evidence type="ECO:0000313" key="2">
    <source>
        <dbReference type="EMBL" id="HIY87579.1"/>
    </source>
</evidence>
<reference evidence="2" key="2">
    <citation type="submission" date="2021-04" db="EMBL/GenBank/DDBJ databases">
        <authorList>
            <person name="Gilroy R."/>
        </authorList>
    </citation>
    <scope>NUCLEOTIDE SEQUENCE</scope>
    <source>
        <strain evidence="2">Gambia2-208</strain>
    </source>
</reference>
<dbReference type="CDD" id="cd00761">
    <property type="entry name" value="Glyco_tranf_GTA_type"/>
    <property type="match status" value="1"/>
</dbReference>
<dbReference type="SUPFAM" id="SSF53448">
    <property type="entry name" value="Nucleotide-diphospho-sugar transferases"/>
    <property type="match status" value="1"/>
</dbReference>
<evidence type="ECO:0000259" key="1">
    <source>
        <dbReference type="Pfam" id="PF00535"/>
    </source>
</evidence>
<evidence type="ECO:0000313" key="3">
    <source>
        <dbReference type="Proteomes" id="UP000886851"/>
    </source>
</evidence>
<reference evidence="2" key="1">
    <citation type="journal article" date="2021" name="PeerJ">
        <title>Extensive microbial diversity within the chicken gut microbiome revealed by metagenomics and culture.</title>
        <authorList>
            <person name="Gilroy R."/>
            <person name="Ravi A."/>
            <person name="Getino M."/>
            <person name="Pursley I."/>
            <person name="Horton D.L."/>
            <person name="Alikhan N.F."/>
            <person name="Baker D."/>
            <person name="Gharbi K."/>
            <person name="Hall N."/>
            <person name="Watson M."/>
            <person name="Adriaenssens E.M."/>
            <person name="Foster-Nyarko E."/>
            <person name="Jarju S."/>
            <person name="Secka A."/>
            <person name="Antonio M."/>
            <person name="Oren A."/>
            <person name="Chaudhuri R.R."/>
            <person name="La Ragione R."/>
            <person name="Hildebrand F."/>
            <person name="Pallen M.J."/>
        </authorList>
    </citation>
    <scope>NUCLEOTIDE SEQUENCE</scope>
    <source>
        <strain evidence="2">Gambia2-208</strain>
    </source>
</reference>
<dbReference type="InterPro" id="IPR001173">
    <property type="entry name" value="Glyco_trans_2-like"/>
</dbReference>
<feature type="domain" description="Glycosyltransferase 2-like" evidence="1">
    <location>
        <begin position="8"/>
        <end position="111"/>
    </location>
</feature>
<accession>A0A9D2CKH5</accession>
<protein>
    <submittedName>
        <fullName evidence="2">Glycosyltransferase family 2 protein</fullName>
    </submittedName>
</protein>
<comment type="caution">
    <text evidence="2">The sequence shown here is derived from an EMBL/GenBank/DDBJ whole genome shotgun (WGS) entry which is preliminary data.</text>
</comment>
<dbReference type="Gene3D" id="3.90.550.10">
    <property type="entry name" value="Spore Coat Polysaccharide Biosynthesis Protein SpsA, Chain A"/>
    <property type="match status" value="1"/>
</dbReference>
<dbReference type="Proteomes" id="UP000886851">
    <property type="component" value="Unassembled WGS sequence"/>
</dbReference>
<organism evidence="2 3">
    <name type="scientific">Candidatus Bacteroides pullicola</name>
    <dbReference type="NCBI Taxonomy" id="2838475"/>
    <lineage>
        <taxon>Bacteria</taxon>
        <taxon>Pseudomonadati</taxon>
        <taxon>Bacteroidota</taxon>
        <taxon>Bacteroidia</taxon>
        <taxon>Bacteroidales</taxon>
        <taxon>Bacteroidaceae</taxon>
        <taxon>Bacteroides</taxon>
    </lineage>
</organism>
<dbReference type="PANTHER" id="PTHR43685">
    <property type="entry name" value="GLYCOSYLTRANSFERASE"/>
    <property type="match status" value="1"/>
</dbReference>
<dbReference type="PANTHER" id="PTHR43685:SF2">
    <property type="entry name" value="GLYCOSYLTRANSFERASE 2-LIKE DOMAIN-CONTAINING PROTEIN"/>
    <property type="match status" value="1"/>
</dbReference>